<dbReference type="SMART" id="SM00911">
    <property type="entry name" value="HWE_HK"/>
    <property type="match status" value="1"/>
</dbReference>
<dbReference type="EC" id="2.7.13.3" evidence="2"/>
<comment type="caution">
    <text evidence="19">The sequence shown here is derived from an EMBL/GenBank/DDBJ whole genome shotgun (WGS) entry which is preliminary data.</text>
</comment>
<protein>
    <recommendedName>
        <fullName evidence="3">Blue-light-activated histidine kinase</fullName>
        <ecNumber evidence="2">2.7.13.3</ecNumber>
    </recommendedName>
</protein>
<proteinExistence type="predicted"/>
<dbReference type="GO" id="GO:0005524">
    <property type="term" value="F:ATP binding"/>
    <property type="evidence" value="ECO:0007669"/>
    <property type="project" value="UniProtKB-KW"/>
</dbReference>
<comment type="catalytic activity">
    <reaction evidence="1">
        <text>ATP + protein L-histidine = ADP + protein N-phospho-L-histidine.</text>
        <dbReference type="EC" id="2.7.13.3"/>
    </reaction>
</comment>
<dbReference type="InterPro" id="IPR011102">
    <property type="entry name" value="Sig_transdc_His_kinase_HWE"/>
</dbReference>
<dbReference type="Pfam" id="PF00989">
    <property type="entry name" value="PAS"/>
    <property type="match status" value="1"/>
</dbReference>
<evidence type="ECO:0000313" key="19">
    <source>
        <dbReference type="EMBL" id="MTD93566.1"/>
    </source>
</evidence>
<keyword evidence="4" id="KW-0600">Photoreceptor protein</keyword>
<dbReference type="GO" id="GO:0004673">
    <property type="term" value="F:protein histidine kinase activity"/>
    <property type="evidence" value="ECO:0007669"/>
    <property type="project" value="UniProtKB-EC"/>
</dbReference>
<dbReference type="Pfam" id="PF07536">
    <property type="entry name" value="HWE_HK"/>
    <property type="match status" value="1"/>
</dbReference>
<evidence type="ECO:0000256" key="8">
    <source>
        <dbReference type="ARBA" id="ARBA00022643"/>
    </source>
</evidence>
<dbReference type="PANTHER" id="PTHR41523">
    <property type="entry name" value="TWO-COMPONENT SYSTEM SENSOR PROTEIN"/>
    <property type="match status" value="1"/>
</dbReference>
<dbReference type="GO" id="GO:0009881">
    <property type="term" value="F:photoreceptor activity"/>
    <property type="evidence" value="ECO:0007669"/>
    <property type="project" value="UniProtKB-KW"/>
</dbReference>
<dbReference type="SMART" id="SM00086">
    <property type="entry name" value="PAC"/>
    <property type="match status" value="2"/>
</dbReference>
<dbReference type="InterPro" id="IPR000014">
    <property type="entry name" value="PAS"/>
</dbReference>
<dbReference type="SUPFAM" id="SSF55785">
    <property type="entry name" value="PYP-like sensor domain (PAS domain)"/>
    <property type="match status" value="2"/>
</dbReference>
<sequence length="462" mass="50593">MRGDMPAVEAKDTIAAATTQLVAALHPATGFGDWVSVASLRQVMHALPTAIYTTDTAGRITFFNAAAVELWGCTPKLGSSEFCGSWKLFWPDGTPLPHDECPMAMALKQQRPITGMEVVAERPDGTRVLFLAHPTPLFDDAGLLIGAVNMLLDVSERASQRLASIVESSDDAIISKDTSGIIRTWNTGAERVFGYTAEEAIGQPVTMLIPTDRLDEEPEILQRIMRGERIDHYETVRQRKNGELIDISITVSPLRNAAGRVVGASKIARDITDRKRAEAHREMLLGEMKHRVKNTLAMVQAFANQTLRSVPKEERETFGGRLRALAGAYELLTSETWNRAQMRRVVEQALEPFPVQRIVVEGPDCAVNAANASHLTLALHELATNAVKYGALSNAEGRVHIDWLPEGQSHVRLTWRESGGPAVPPPERKGFGSTLIELVLENVRLEYAPGGVVCAMSVPLDK</sequence>
<evidence type="ECO:0000256" key="12">
    <source>
        <dbReference type="ARBA" id="ARBA00022777"/>
    </source>
</evidence>
<keyword evidence="7" id="KW-0285">Flavoprotein</keyword>
<dbReference type="SUPFAM" id="SSF55874">
    <property type="entry name" value="ATPase domain of HSP90 chaperone/DNA topoisomerase II/histidine kinase"/>
    <property type="match status" value="1"/>
</dbReference>
<keyword evidence="5" id="KW-0597">Phosphoprotein</keyword>
<keyword evidence="10" id="KW-0677">Repeat</keyword>
<dbReference type="InterPro" id="IPR001610">
    <property type="entry name" value="PAC"/>
</dbReference>
<gene>
    <name evidence="19" type="ORF">GIW81_04365</name>
</gene>
<dbReference type="SMART" id="SM00091">
    <property type="entry name" value="PAS"/>
    <property type="match status" value="3"/>
</dbReference>
<evidence type="ECO:0000256" key="3">
    <source>
        <dbReference type="ARBA" id="ARBA00021740"/>
    </source>
</evidence>
<evidence type="ECO:0000256" key="4">
    <source>
        <dbReference type="ARBA" id="ARBA00022543"/>
    </source>
</evidence>
<dbReference type="Pfam" id="PF08448">
    <property type="entry name" value="PAS_4"/>
    <property type="match status" value="1"/>
</dbReference>
<feature type="domain" description="PAC" evidence="18">
    <location>
        <begin position="114"/>
        <end position="166"/>
    </location>
</feature>
<keyword evidence="11" id="KW-0547">Nucleotide-binding</keyword>
<dbReference type="PROSITE" id="PS50112">
    <property type="entry name" value="PAS"/>
    <property type="match status" value="2"/>
</dbReference>
<dbReference type="Gene3D" id="3.30.450.20">
    <property type="entry name" value="PAS domain"/>
    <property type="match status" value="2"/>
</dbReference>
<organism evidence="19 20">
    <name type="scientific">Hyphomicrobium album</name>
    <dbReference type="NCBI Taxonomy" id="2665159"/>
    <lineage>
        <taxon>Bacteria</taxon>
        <taxon>Pseudomonadati</taxon>
        <taxon>Pseudomonadota</taxon>
        <taxon>Alphaproteobacteria</taxon>
        <taxon>Hyphomicrobiales</taxon>
        <taxon>Hyphomicrobiaceae</taxon>
        <taxon>Hyphomicrobium</taxon>
    </lineage>
</organism>
<dbReference type="InterPro" id="IPR013656">
    <property type="entry name" value="PAS_4"/>
</dbReference>
<dbReference type="InterPro" id="IPR036890">
    <property type="entry name" value="HATPase_C_sf"/>
</dbReference>
<keyword evidence="6" id="KW-0716">Sensory transduction</keyword>
<dbReference type="Gene3D" id="3.30.565.10">
    <property type="entry name" value="Histidine kinase-like ATPase, C-terminal domain"/>
    <property type="match status" value="1"/>
</dbReference>
<keyword evidence="9" id="KW-0808">Transferase</keyword>
<dbReference type="CDD" id="cd00130">
    <property type="entry name" value="PAS"/>
    <property type="match status" value="2"/>
</dbReference>
<evidence type="ECO:0000256" key="6">
    <source>
        <dbReference type="ARBA" id="ARBA00022606"/>
    </source>
</evidence>
<evidence type="ECO:0000256" key="15">
    <source>
        <dbReference type="ARBA" id="ARBA00023026"/>
    </source>
</evidence>
<feature type="domain" description="PAC" evidence="18">
    <location>
        <begin position="231"/>
        <end position="283"/>
    </location>
</feature>
<evidence type="ECO:0000313" key="20">
    <source>
        <dbReference type="Proteomes" id="UP000440694"/>
    </source>
</evidence>
<keyword evidence="16" id="KW-0675">Receptor</keyword>
<evidence type="ECO:0000256" key="5">
    <source>
        <dbReference type="ARBA" id="ARBA00022553"/>
    </source>
</evidence>
<dbReference type="AlphaFoldDB" id="A0A6I3KHE2"/>
<dbReference type="Proteomes" id="UP000440694">
    <property type="component" value="Unassembled WGS sequence"/>
</dbReference>
<evidence type="ECO:0000256" key="16">
    <source>
        <dbReference type="ARBA" id="ARBA00023170"/>
    </source>
</evidence>
<feature type="domain" description="PAS" evidence="17">
    <location>
        <begin position="158"/>
        <end position="228"/>
    </location>
</feature>
<accession>A0A6I3KHE2</accession>
<dbReference type="NCBIfam" id="TIGR00229">
    <property type="entry name" value="sensory_box"/>
    <property type="match status" value="2"/>
</dbReference>
<evidence type="ECO:0000256" key="7">
    <source>
        <dbReference type="ARBA" id="ARBA00022630"/>
    </source>
</evidence>
<evidence type="ECO:0000256" key="9">
    <source>
        <dbReference type="ARBA" id="ARBA00022679"/>
    </source>
</evidence>
<evidence type="ECO:0000256" key="1">
    <source>
        <dbReference type="ARBA" id="ARBA00000085"/>
    </source>
</evidence>
<dbReference type="EMBL" id="WMBQ01000001">
    <property type="protein sequence ID" value="MTD93566.1"/>
    <property type="molecule type" value="Genomic_DNA"/>
</dbReference>
<keyword evidence="13" id="KW-0067">ATP-binding</keyword>
<dbReference type="InterPro" id="IPR000700">
    <property type="entry name" value="PAS-assoc_C"/>
</dbReference>
<dbReference type="PANTHER" id="PTHR41523:SF8">
    <property type="entry name" value="ETHYLENE RESPONSE SENSOR PROTEIN"/>
    <property type="match status" value="1"/>
</dbReference>
<evidence type="ECO:0000256" key="10">
    <source>
        <dbReference type="ARBA" id="ARBA00022737"/>
    </source>
</evidence>
<reference evidence="19 20" key="1">
    <citation type="submission" date="2019-11" db="EMBL/GenBank/DDBJ databases">
        <title>Identification of a novel strain.</title>
        <authorList>
            <person name="Xu Q."/>
            <person name="Wang G."/>
        </authorList>
    </citation>
    <scope>NUCLEOTIDE SEQUENCE [LARGE SCALE GENOMIC DNA]</scope>
    <source>
        <strain evidence="20">xq</strain>
    </source>
</reference>
<evidence type="ECO:0000259" key="18">
    <source>
        <dbReference type="PROSITE" id="PS50113"/>
    </source>
</evidence>
<keyword evidence="8" id="KW-0288">FMN</keyword>
<evidence type="ECO:0000259" key="17">
    <source>
        <dbReference type="PROSITE" id="PS50112"/>
    </source>
</evidence>
<name>A0A6I3KHE2_9HYPH</name>
<dbReference type="PROSITE" id="PS50113">
    <property type="entry name" value="PAC"/>
    <property type="match status" value="2"/>
</dbReference>
<keyword evidence="12" id="KW-0418">Kinase</keyword>
<evidence type="ECO:0000256" key="14">
    <source>
        <dbReference type="ARBA" id="ARBA00022991"/>
    </source>
</evidence>
<keyword evidence="15" id="KW-0843">Virulence</keyword>
<dbReference type="InterPro" id="IPR035965">
    <property type="entry name" value="PAS-like_dom_sf"/>
</dbReference>
<dbReference type="GO" id="GO:0006355">
    <property type="term" value="P:regulation of DNA-templated transcription"/>
    <property type="evidence" value="ECO:0007669"/>
    <property type="project" value="InterPro"/>
</dbReference>
<evidence type="ECO:0000256" key="13">
    <source>
        <dbReference type="ARBA" id="ARBA00022840"/>
    </source>
</evidence>
<keyword evidence="20" id="KW-1185">Reference proteome</keyword>
<feature type="domain" description="PAS" evidence="17">
    <location>
        <begin position="36"/>
        <end position="72"/>
    </location>
</feature>
<dbReference type="InterPro" id="IPR013767">
    <property type="entry name" value="PAS_fold"/>
</dbReference>
<evidence type="ECO:0000256" key="11">
    <source>
        <dbReference type="ARBA" id="ARBA00022741"/>
    </source>
</evidence>
<evidence type="ECO:0000256" key="2">
    <source>
        <dbReference type="ARBA" id="ARBA00012438"/>
    </source>
</evidence>
<keyword evidence="14" id="KW-0157">Chromophore</keyword>